<dbReference type="Pfam" id="PF09722">
    <property type="entry name" value="Xre_MbcA_ParS_C"/>
    <property type="match status" value="1"/>
</dbReference>
<dbReference type="AlphaFoldDB" id="A0A4Q8D2Q2"/>
<organism evidence="3 4">
    <name type="scientific">Spiribacter vilamensis</name>
    <dbReference type="NCBI Taxonomy" id="531306"/>
    <lineage>
        <taxon>Bacteria</taxon>
        <taxon>Pseudomonadati</taxon>
        <taxon>Pseudomonadota</taxon>
        <taxon>Gammaproteobacteria</taxon>
        <taxon>Chromatiales</taxon>
        <taxon>Ectothiorhodospiraceae</taxon>
        <taxon>Spiribacter</taxon>
    </lineage>
</organism>
<name>A0A4Q8D2Q2_9GAMM</name>
<dbReference type="InterPro" id="IPR046847">
    <property type="entry name" value="Xre-like_HTH"/>
</dbReference>
<dbReference type="InterPro" id="IPR024467">
    <property type="entry name" value="Xre/MbcA/ParS-like_toxin-bd"/>
</dbReference>
<proteinExistence type="predicted"/>
<gene>
    <name evidence="3" type="ORF">EV698_1918</name>
</gene>
<keyword evidence="4" id="KW-1185">Reference proteome</keyword>
<reference evidence="3 4" key="1">
    <citation type="submission" date="2019-02" db="EMBL/GenBank/DDBJ databases">
        <title>Genomic Encyclopedia of Type Strains, Phase IV (KMG-IV): sequencing the most valuable type-strain genomes for metagenomic binning, comparative biology and taxonomic classification.</title>
        <authorList>
            <person name="Goeker M."/>
        </authorList>
    </citation>
    <scope>NUCLEOTIDE SEQUENCE [LARGE SCALE GENOMIC DNA]</scope>
    <source>
        <strain evidence="3 4">DSM 21056</strain>
    </source>
</reference>
<accession>A0A4Q8D2Q2</accession>
<evidence type="ECO:0000313" key="3">
    <source>
        <dbReference type="EMBL" id="RZU99624.1"/>
    </source>
</evidence>
<dbReference type="Pfam" id="PF20432">
    <property type="entry name" value="Xre-like-HTH"/>
    <property type="match status" value="1"/>
</dbReference>
<dbReference type="EMBL" id="SHLI01000001">
    <property type="protein sequence ID" value="RZU99624.1"/>
    <property type="molecule type" value="Genomic_DNA"/>
</dbReference>
<dbReference type="GO" id="GO:0003677">
    <property type="term" value="F:DNA binding"/>
    <property type="evidence" value="ECO:0007669"/>
    <property type="project" value="InterPro"/>
</dbReference>
<feature type="domain" description="Antitoxin Xre/MbcA/ParS-like toxin-binding" evidence="1">
    <location>
        <begin position="76"/>
        <end position="130"/>
    </location>
</feature>
<feature type="domain" description="Antitoxin Xre-like helix-turn-helix" evidence="2">
    <location>
        <begin position="14"/>
        <end position="72"/>
    </location>
</feature>
<evidence type="ECO:0000259" key="1">
    <source>
        <dbReference type="Pfam" id="PF09722"/>
    </source>
</evidence>
<dbReference type="RefSeq" id="WP_130503839.1">
    <property type="nucleotide sequence ID" value="NZ_SHLI01000001.1"/>
</dbReference>
<comment type="caution">
    <text evidence="3">The sequence shown here is derived from an EMBL/GenBank/DDBJ whole genome shotgun (WGS) entry which is preliminary data.</text>
</comment>
<evidence type="ECO:0000259" key="2">
    <source>
        <dbReference type="Pfam" id="PF20432"/>
    </source>
</evidence>
<dbReference type="OrthoDB" id="117888at2"/>
<protein>
    <submittedName>
        <fullName evidence="3">Uncharacterized protein DUF2384</fullName>
    </submittedName>
</protein>
<sequence length="130" mass="14591">MNTLSALTQDRRNDMAGAGLRTYINIAKAWNLSGADAARLLGTYPSTYRRWRKNDKPNMDASQLERLSLILGIYKALQILLPRQDAADSWVNRTNQHPLFAGEPPIQRMKGGQVSDLFVVRSYLDAERGG</sequence>
<evidence type="ECO:0000313" key="4">
    <source>
        <dbReference type="Proteomes" id="UP000292298"/>
    </source>
</evidence>
<dbReference type="Proteomes" id="UP000292298">
    <property type="component" value="Unassembled WGS sequence"/>
</dbReference>